<dbReference type="InterPro" id="IPR036533">
    <property type="entry name" value="BAG_dom_sf"/>
</dbReference>
<dbReference type="GO" id="GO:0050821">
    <property type="term" value="P:protein stabilization"/>
    <property type="evidence" value="ECO:0007669"/>
    <property type="project" value="TreeGrafter"/>
</dbReference>
<evidence type="ECO:0000256" key="1">
    <source>
        <dbReference type="ARBA" id="ARBA00023186"/>
    </source>
</evidence>
<feature type="domain" description="Ubiquitin-like" evidence="2">
    <location>
        <begin position="55"/>
        <end position="125"/>
    </location>
</feature>
<dbReference type="PROSITE" id="PS51035">
    <property type="entry name" value="BAG"/>
    <property type="match status" value="1"/>
</dbReference>
<reference evidence="4" key="1">
    <citation type="submission" date="2022-12" db="EMBL/GenBank/DDBJ databases">
        <title>Draft genome assemblies for two species of Escallonia (Escalloniales).</title>
        <authorList>
            <person name="Chanderbali A."/>
            <person name="Dervinis C."/>
            <person name="Anghel I."/>
            <person name="Soltis D."/>
            <person name="Soltis P."/>
            <person name="Zapata F."/>
        </authorList>
    </citation>
    <scope>NUCLEOTIDE SEQUENCE</scope>
    <source>
        <strain evidence="4">UCBG92.1500</strain>
        <tissue evidence="4">Leaf</tissue>
    </source>
</reference>
<dbReference type="Gene3D" id="3.10.20.90">
    <property type="entry name" value="Phosphatidylinositol 3-kinase Catalytic Subunit, Chain A, domain 1"/>
    <property type="match status" value="1"/>
</dbReference>
<evidence type="ECO:0000259" key="2">
    <source>
        <dbReference type="PROSITE" id="PS50053"/>
    </source>
</evidence>
<keyword evidence="1" id="KW-0143">Chaperone</keyword>
<gene>
    <name evidence="4" type="ORF">RJ640_025948</name>
</gene>
<name>A0AA88RFV4_9ASTE</name>
<dbReference type="GO" id="GO:0005737">
    <property type="term" value="C:cytoplasm"/>
    <property type="evidence" value="ECO:0007669"/>
    <property type="project" value="TreeGrafter"/>
</dbReference>
<dbReference type="GO" id="GO:0051087">
    <property type="term" value="F:protein-folding chaperone binding"/>
    <property type="evidence" value="ECO:0007669"/>
    <property type="project" value="InterPro"/>
</dbReference>
<dbReference type="SMART" id="SM00213">
    <property type="entry name" value="UBQ"/>
    <property type="match status" value="1"/>
</dbReference>
<evidence type="ECO:0000313" key="5">
    <source>
        <dbReference type="Proteomes" id="UP001187471"/>
    </source>
</evidence>
<dbReference type="SUPFAM" id="SSF54236">
    <property type="entry name" value="Ubiquitin-like"/>
    <property type="match status" value="1"/>
</dbReference>
<dbReference type="PANTHER" id="PTHR12329:SF16">
    <property type="entry name" value="BAG FAMILY MOLECULAR CHAPERONE REGULATOR 1"/>
    <property type="match status" value="1"/>
</dbReference>
<dbReference type="Proteomes" id="UP001187471">
    <property type="component" value="Unassembled WGS sequence"/>
</dbReference>
<dbReference type="InterPro" id="IPR029071">
    <property type="entry name" value="Ubiquitin-like_domsf"/>
</dbReference>
<dbReference type="InterPro" id="IPR000626">
    <property type="entry name" value="Ubiquitin-like_dom"/>
</dbReference>
<dbReference type="SUPFAM" id="SSF63491">
    <property type="entry name" value="BAG domain"/>
    <property type="match status" value="1"/>
</dbReference>
<sequence length="277" mass="30833">MKRIFRILTSDRAEKNGHKSNEEAVIEWEVRPCGMLVQKRCVRPSAVAGAISGGPTIKIKVSHDGYYHDVALPAQSSFGDLKRVLAKETGLEPEVQRLLFGGKEKNDGECLHMVGVKDMSKVILMEDPASKERKVKEMKENEGKASEAVAEVRAEVDMLAKKVVALEMAVQNGIKVADKDFVELTELLMVQLLKLDGVQAEGESKVQRRIEVCHVQSLVEALDHLKARDPDRFNDTNHEAVSVTSKWETFDSGVASLSAHNKQQSPTKVTQDWELFD</sequence>
<dbReference type="SMART" id="SM00264">
    <property type="entry name" value="BAG"/>
    <property type="match status" value="1"/>
</dbReference>
<dbReference type="EMBL" id="JAVXUO010000826">
    <property type="protein sequence ID" value="KAK2988789.1"/>
    <property type="molecule type" value="Genomic_DNA"/>
</dbReference>
<evidence type="ECO:0008006" key="6">
    <source>
        <dbReference type="Google" id="ProtNLM"/>
    </source>
</evidence>
<dbReference type="Gene3D" id="1.20.58.120">
    <property type="entry name" value="BAG domain"/>
    <property type="match status" value="1"/>
</dbReference>
<dbReference type="GO" id="GO:0000774">
    <property type="term" value="F:adenyl-nucleotide exchange factor activity"/>
    <property type="evidence" value="ECO:0007669"/>
    <property type="project" value="TreeGrafter"/>
</dbReference>
<evidence type="ECO:0000313" key="4">
    <source>
        <dbReference type="EMBL" id="KAK2988789.1"/>
    </source>
</evidence>
<dbReference type="PANTHER" id="PTHR12329">
    <property type="entry name" value="BCL2-ASSOCIATED ATHANOGENE"/>
    <property type="match status" value="1"/>
</dbReference>
<dbReference type="Pfam" id="PF02179">
    <property type="entry name" value="BAG"/>
    <property type="match status" value="1"/>
</dbReference>
<proteinExistence type="predicted"/>
<dbReference type="InterPro" id="IPR003103">
    <property type="entry name" value="BAG_domain"/>
</dbReference>
<keyword evidence="5" id="KW-1185">Reference proteome</keyword>
<evidence type="ECO:0000259" key="3">
    <source>
        <dbReference type="PROSITE" id="PS51035"/>
    </source>
</evidence>
<accession>A0AA88RFV4</accession>
<feature type="domain" description="BAG" evidence="3">
    <location>
        <begin position="148"/>
        <end position="226"/>
    </location>
</feature>
<dbReference type="Pfam" id="PF00240">
    <property type="entry name" value="ubiquitin"/>
    <property type="match status" value="1"/>
</dbReference>
<organism evidence="4 5">
    <name type="scientific">Escallonia rubra</name>
    <dbReference type="NCBI Taxonomy" id="112253"/>
    <lineage>
        <taxon>Eukaryota</taxon>
        <taxon>Viridiplantae</taxon>
        <taxon>Streptophyta</taxon>
        <taxon>Embryophyta</taxon>
        <taxon>Tracheophyta</taxon>
        <taxon>Spermatophyta</taxon>
        <taxon>Magnoliopsida</taxon>
        <taxon>eudicotyledons</taxon>
        <taxon>Gunneridae</taxon>
        <taxon>Pentapetalae</taxon>
        <taxon>asterids</taxon>
        <taxon>campanulids</taxon>
        <taxon>Escalloniales</taxon>
        <taxon>Escalloniaceae</taxon>
        <taxon>Escallonia</taxon>
    </lineage>
</organism>
<dbReference type="AlphaFoldDB" id="A0AA88RFV4"/>
<protein>
    <recommendedName>
        <fullName evidence="6">BAG family molecular chaperone regulator 4</fullName>
    </recommendedName>
</protein>
<comment type="caution">
    <text evidence="4">The sequence shown here is derived from an EMBL/GenBank/DDBJ whole genome shotgun (WGS) entry which is preliminary data.</text>
</comment>
<dbReference type="PROSITE" id="PS50053">
    <property type="entry name" value="UBIQUITIN_2"/>
    <property type="match status" value="1"/>
</dbReference>
<dbReference type="InterPro" id="IPR039773">
    <property type="entry name" value="BAG_chaperone_regulator"/>
</dbReference>